<protein>
    <submittedName>
        <fullName evidence="1">Uncharacterized protein</fullName>
    </submittedName>
</protein>
<organism evidence="1">
    <name type="scientific">viral metagenome</name>
    <dbReference type="NCBI Taxonomy" id="1070528"/>
    <lineage>
        <taxon>unclassified sequences</taxon>
        <taxon>metagenomes</taxon>
        <taxon>organismal metagenomes</taxon>
    </lineage>
</organism>
<gene>
    <name evidence="1" type="ORF">MM171A01436_0002</name>
</gene>
<dbReference type="EMBL" id="MT143619">
    <property type="protein sequence ID" value="QJA98945.1"/>
    <property type="molecule type" value="Genomic_DNA"/>
</dbReference>
<proteinExistence type="predicted"/>
<evidence type="ECO:0000313" key="1">
    <source>
        <dbReference type="EMBL" id="QJA98945.1"/>
    </source>
</evidence>
<name>A0A6M3M1H4_9ZZZZ</name>
<accession>A0A6M3M1H4</accession>
<sequence length="52" mass="6082">MSDSEIVEKVLEMEMRLKRQEELMERVLGILEGFCDNMVKTYNVKEKTDGEG</sequence>
<dbReference type="AlphaFoldDB" id="A0A6M3M1H4"/>
<reference evidence="1" key="1">
    <citation type="submission" date="2020-03" db="EMBL/GenBank/DDBJ databases">
        <title>The deep terrestrial virosphere.</title>
        <authorList>
            <person name="Holmfeldt K."/>
            <person name="Nilsson E."/>
            <person name="Simone D."/>
            <person name="Lopez-Fernandez M."/>
            <person name="Wu X."/>
            <person name="de Brujin I."/>
            <person name="Lundin D."/>
            <person name="Andersson A."/>
            <person name="Bertilsson S."/>
            <person name="Dopson M."/>
        </authorList>
    </citation>
    <scope>NUCLEOTIDE SEQUENCE</scope>
    <source>
        <strain evidence="1">MM171A01436</strain>
    </source>
</reference>